<reference evidence="1" key="1">
    <citation type="journal article" date="2016" name="Proc. Natl. Acad. Sci. U.S.A.">
        <title>Lipid metabolic changes in an early divergent fungus govern the establishment of a mutualistic symbiosis with endobacteria.</title>
        <authorList>
            <person name="Lastovetsky O.A."/>
            <person name="Gaspar M.L."/>
            <person name="Mondo S.J."/>
            <person name="LaButti K.M."/>
            <person name="Sandor L."/>
            <person name="Grigoriev I.V."/>
            <person name="Henry S.A."/>
            <person name="Pawlowska T.E."/>
        </authorList>
    </citation>
    <scope>NUCLEOTIDE SEQUENCE [LARGE SCALE GENOMIC DNA]</scope>
    <source>
        <strain evidence="1">ATCC 52814</strain>
    </source>
</reference>
<dbReference type="EMBL" id="KV921853">
    <property type="protein sequence ID" value="ORE12002.1"/>
    <property type="molecule type" value="Genomic_DNA"/>
</dbReference>
<organism evidence="1">
    <name type="scientific">Rhizopus microsporus var. microsporus</name>
    <dbReference type="NCBI Taxonomy" id="86635"/>
    <lineage>
        <taxon>Eukaryota</taxon>
        <taxon>Fungi</taxon>
        <taxon>Fungi incertae sedis</taxon>
        <taxon>Mucoromycota</taxon>
        <taxon>Mucoromycotina</taxon>
        <taxon>Mucoromycetes</taxon>
        <taxon>Mucorales</taxon>
        <taxon>Mucorineae</taxon>
        <taxon>Rhizopodaceae</taxon>
        <taxon>Rhizopus</taxon>
    </lineage>
</organism>
<evidence type="ECO:0008006" key="2">
    <source>
        <dbReference type="Google" id="ProtNLM"/>
    </source>
</evidence>
<name>A0A1X0RIX9_RHIZD</name>
<accession>A0A1X0RIX9</accession>
<sequence length="207" mass="23987">MNTDTYLIVSLTLTKNRHRENKGYMYSNKRIALHNVTETIIGKLDHSVKLHSKLIHKSTEKKRSNRRKKNKIASNEGCCLRRRFNFCKHEIQSSNTSEGNFYSMNNCHQNINEPNLSNYKGVQMALSKKCIVVKVDEYRTSKVCSSCGNELQNCYELASSMACYHRKRRRLKNEKRSRQVCLGADKKIMCKSGECVERRVPGIFKGI</sequence>
<dbReference type="VEuPathDB" id="FungiDB:BCV72DRAFT_218731"/>
<gene>
    <name evidence="1" type="ORF">BCV72DRAFT_218731</name>
</gene>
<evidence type="ECO:0000313" key="1">
    <source>
        <dbReference type="EMBL" id="ORE12002.1"/>
    </source>
</evidence>
<dbReference type="Proteomes" id="UP000242414">
    <property type="component" value="Unassembled WGS sequence"/>
</dbReference>
<protein>
    <recommendedName>
        <fullName evidence="2">Transposase</fullName>
    </recommendedName>
</protein>
<proteinExistence type="predicted"/>
<dbReference type="AlphaFoldDB" id="A0A1X0RIX9"/>